<gene>
    <name evidence="2" type="ORF">PENTCL1PPCAC_27423</name>
</gene>
<dbReference type="Proteomes" id="UP001432027">
    <property type="component" value="Unassembled WGS sequence"/>
</dbReference>
<feature type="transmembrane region" description="Helical" evidence="1">
    <location>
        <begin position="217"/>
        <end position="239"/>
    </location>
</feature>
<keyword evidence="1" id="KW-1133">Transmembrane helix</keyword>
<comment type="caution">
    <text evidence="2">The sequence shown here is derived from an EMBL/GenBank/DDBJ whole genome shotgun (WGS) entry which is preliminary data.</text>
</comment>
<keyword evidence="1" id="KW-0472">Membrane</keyword>
<feature type="non-terminal residue" evidence="2">
    <location>
        <position position="327"/>
    </location>
</feature>
<proteinExistence type="predicted"/>
<reference evidence="2" key="1">
    <citation type="submission" date="2023-10" db="EMBL/GenBank/DDBJ databases">
        <title>Genome assembly of Pristionchus species.</title>
        <authorList>
            <person name="Yoshida K."/>
            <person name="Sommer R.J."/>
        </authorList>
    </citation>
    <scope>NUCLEOTIDE SEQUENCE</scope>
    <source>
        <strain evidence="2">RS0144</strain>
    </source>
</reference>
<keyword evidence="1" id="KW-0812">Transmembrane</keyword>
<evidence type="ECO:0000313" key="3">
    <source>
        <dbReference type="Proteomes" id="UP001432027"/>
    </source>
</evidence>
<feature type="transmembrane region" description="Helical" evidence="1">
    <location>
        <begin position="25"/>
        <end position="44"/>
    </location>
</feature>
<feature type="transmembrane region" description="Helical" evidence="1">
    <location>
        <begin position="251"/>
        <end position="269"/>
    </location>
</feature>
<feature type="transmembrane region" description="Helical" evidence="1">
    <location>
        <begin position="148"/>
        <end position="169"/>
    </location>
</feature>
<keyword evidence="3" id="KW-1185">Reference proteome</keyword>
<name>A0AAV5UFU8_9BILA</name>
<dbReference type="AlphaFoldDB" id="A0AAV5UFU8"/>
<dbReference type="EMBL" id="BTSX01000006">
    <property type="protein sequence ID" value="GMT05249.1"/>
    <property type="molecule type" value="Genomic_DNA"/>
</dbReference>
<protein>
    <recommendedName>
        <fullName evidence="4">G protein-coupled receptor</fullName>
    </recommendedName>
</protein>
<organism evidence="2 3">
    <name type="scientific">Pristionchus entomophagus</name>
    <dbReference type="NCBI Taxonomy" id="358040"/>
    <lineage>
        <taxon>Eukaryota</taxon>
        <taxon>Metazoa</taxon>
        <taxon>Ecdysozoa</taxon>
        <taxon>Nematoda</taxon>
        <taxon>Chromadorea</taxon>
        <taxon>Rhabditida</taxon>
        <taxon>Rhabditina</taxon>
        <taxon>Diplogasteromorpha</taxon>
        <taxon>Diplogasteroidea</taxon>
        <taxon>Neodiplogasteridae</taxon>
        <taxon>Pristionchus</taxon>
    </lineage>
</organism>
<accession>A0AAV5UFU8</accession>
<sequence>MLHLLFDLHSRSSIHTYLTISARKIGIVIFSLSSILSLHAFWIIGQLGNSTTAFIETLPLTDEELRKMPSQKRVLHSMILENNENVTHIGGNSTHPFIIERYALPFGSMIRSWCNMTAPNGSFSLVPSDIFTLPSILRGMDIIMSVQLSFRLIVMGTMSIRWVATMIGGYRVATTKGCPSFIQWTAALHTPAVVVQMVSISLLTTVHSDIDASIRDLIPLSLKTFFITSILDMAALILIDRFNEVSPLRRSIRQIIFLISFVSFPIVYTSHMEFFAAKFCSIQGLMWVDLAEYSFAIAVAGTCLLQLLQLSNIELSVHMNEDETQMR</sequence>
<feature type="transmembrane region" description="Helical" evidence="1">
    <location>
        <begin position="181"/>
        <end position="205"/>
    </location>
</feature>
<evidence type="ECO:0008006" key="4">
    <source>
        <dbReference type="Google" id="ProtNLM"/>
    </source>
</evidence>
<evidence type="ECO:0000313" key="2">
    <source>
        <dbReference type="EMBL" id="GMT05249.1"/>
    </source>
</evidence>
<evidence type="ECO:0000256" key="1">
    <source>
        <dbReference type="SAM" id="Phobius"/>
    </source>
</evidence>